<dbReference type="InterPro" id="IPR007428">
    <property type="entry name" value="MlaA"/>
</dbReference>
<reference evidence="4 5" key="1">
    <citation type="submission" date="2022-11" db="EMBL/GenBank/DDBJ databases">
        <title>Spartinivicinus poritis sp. nov., isolated from scleractinian coral Porites lutea.</title>
        <authorList>
            <person name="Zhang G."/>
            <person name="Cai L."/>
            <person name="Wei Q."/>
        </authorList>
    </citation>
    <scope>NUCLEOTIDE SEQUENCE [LARGE SCALE GENOMIC DNA]</scope>
    <source>
        <strain evidence="4 5">A2-2</strain>
    </source>
</reference>
<evidence type="ECO:0000313" key="4">
    <source>
        <dbReference type="EMBL" id="MDE1463995.1"/>
    </source>
</evidence>
<feature type="signal peptide" evidence="3">
    <location>
        <begin position="1"/>
        <end position="22"/>
    </location>
</feature>
<organism evidence="4 5">
    <name type="scientific">Spartinivicinus poritis</name>
    <dbReference type="NCBI Taxonomy" id="2994640"/>
    <lineage>
        <taxon>Bacteria</taxon>
        <taxon>Pseudomonadati</taxon>
        <taxon>Pseudomonadota</taxon>
        <taxon>Gammaproteobacteria</taxon>
        <taxon>Oceanospirillales</taxon>
        <taxon>Zooshikellaceae</taxon>
        <taxon>Spartinivicinus</taxon>
    </lineage>
</organism>
<feature type="chain" id="PRO_5046902041" evidence="3">
    <location>
        <begin position="23"/>
        <end position="260"/>
    </location>
</feature>
<keyword evidence="4" id="KW-0449">Lipoprotein</keyword>
<comment type="caution">
    <text evidence="4">The sequence shown here is derived from an EMBL/GenBank/DDBJ whole genome shotgun (WGS) entry which is preliminary data.</text>
</comment>
<sequence length="260" mass="29864">MLKIKKTTLMGIWLFVSMHCLAAEREYPLESLDFRENETRGATIKDIDFIDTYDPLEPANRILYKFNRQFDEAVYLPVVSTYEYLIPEFVQDRVSKVLNNVSEVANIVNNGLQFNLKGTLYSSGRLLINTTAGILGAFDVASYIGIQRHNADFGHTLAFYGMNDGAYIVLPILGPTNLRDMTGLIVDSFLLNQVNWLTIPRSTVSHPAVFALNAIDRRHQIPFRYGSLDSPFEYDMVRYLYRQSRLLKLEVNELSEQREF</sequence>
<keyword evidence="5" id="KW-1185">Reference proteome</keyword>
<dbReference type="EMBL" id="JAPMOU010000027">
    <property type="protein sequence ID" value="MDE1463995.1"/>
    <property type="molecule type" value="Genomic_DNA"/>
</dbReference>
<dbReference type="Pfam" id="PF04333">
    <property type="entry name" value="MlaA"/>
    <property type="match status" value="1"/>
</dbReference>
<dbReference type="Proteomes" id="UP001528823">
    <property type="component" value="Unassembled WGS sequence"/>
</dbReference>
<name>A0ABT5UCR5_9GAMM</name>
<comment type="similarity">
    <text evidence="1">Belongs to the MlaA family.</text>
</comment>
<gene>
    <name evidence="4" type="ORF">ORQ98_18740</name>
</gene>
<dbReference type="RefSeq" id="WP_274690327.1">
    <property type="nucleotide sequence ID" value="NZ_JAPMOU010000027.1"/>
</dbReference>
<dbReference type="PRINTS" id="PR01805">
    <property type="entry name" value="VACJLIPOPROT"/>
</dbReference>
<evidence type="ECO:0000256" key="3">
    <source>
        <dbReference type="SAM" id="SignalP"/>
    </source>
</evidence>
<accession>A0ABT5UCR5</accession>
<dbReference type="PANTHER" id="PTHR30035:SF3">
    <property type="entry name" value="INTERMEMBRANE PHOSPHOLIPID TRANSPORT SYSTEM LIPOPROTEIN MLAA"/>
    <property type="match status" value="1"/>
</dbReference>
<proteinExistence type="inferred from homology"/>
<dbReference type="PANTHER" id="PTHR30035">
    <property type="entry name" value="LIPOPROTEIN VACJ-RELATED"/>
    <property type="match status" value="1"/>
</dbReference>
<evidence type="ECO:0000256" key="1">
    <source>
        <dbReference type="ARBA" id="ARBA00010634"/>
    </source>
</evidence>
<keyword evidence="2 3" id="KW-0732">Signal</keyword>
<evidence type="ECO:0000313" key="5">
    <source>
        <dbReference type="Proteomes" id="UP001528823"/>
    </source>
</evidence>
<protein>
    <submittedName>
        <fullName evidence="4">VacJ family lipoprotein</fullName>
    </submittedName>
</protein>
<evidence type="ECO:0000256" key="2">
    <source>
        <dbReference type="ARBA" id="ARBA00022729"/>
    </source>
</evidence>